<evidence type="ECO:0000256" key="1">
    <source>
        <dbReference type="ARBA" id="ARBA00022603"/>
    </source>
</evidence>
<evidence type="ECO:0000256" key="2">
    <source>
        <dbReference type="ARBA" id="ARBA00022679"/>
    </source>
</evidence>
<dbReference type="Proteomes" id="UP000054988">
    <property type="component" value="Unassembled WGS sequence"/>
</dbReference>
<dbReference type="GO" id="GO:0005634">
    <property type="term" value="C:nucleus"/>
    <property type="evidence" value="ECO:0007669"/>
    <property type="project" value="TreeGrafter"/>
</dbReference>
<dbReference type="GO" id="GO:0008168">
    <property type="term" value="F:methyltransferase activity"/>
    <property type="evidence" value="ECO:0007669"/>
    <property type="project" value="UniProtKB-KW"/>
</dbReference>
<sequence>MHSRNRYIQTPDFGQLAEAYPALKKLPRLSLKGATVDFKDPDAQRCITEALLQRDFNLKIQIPDDRLCPPVPNRLNYLLWIQDILRACPNTNEEVVGIDMGISDIPSSRMSIGRLGNLEIYWNCEEIDELSYTSAKQNVESNNLAERITIVKIRAEADEPILAPLFTSSTSQRFAFTMCNPPFYASHEEMLHSAEAKELAPNAVCTGAPTELLTPGGEIAFITKMIHESTDQATRERCLWYTSMLGKLSSLGPIVDKLKEYGIDNYALTQFIQGQTKRWGVAWSFTDLRLPDAIARIQNPSITQYLPPRNTIRQSVPTPTTLDTVAHIVSSIGGSVSTARRVEYMIVEARGDTWSRAARRRQGKTEAVDSSQGVKMTCTIVVLETEKEKQVVFQWTKGRDRTLFESFSSHYFRVFVFLREK</sequence>
<name>A0A0W0FP64_MONRR</name>
<dbReference type="EMBL" id="LATX01001785">
    <property type="protein sequence ID" value="KTB38053.1"/>
    <property type="molecule type" value="Genomic_DNA"/>
</dbReference>
<organism evidence="3 4">
    <name type="scientific">Moniliophthora roreri</name>
    <name type="common">Frosty pod rot fungus</name>
    <name type="synonym">Monilia roreri</name>
    <dbReference type="NCBI Taxonomy" id="221103"/>
    <lineage>
        <taxon>Eukaryota</taxon>
        <taxon>Fungi</taxon>
        <taxon>Dikarya</taxon>
        <taxon>Basidiomycota</taxon>
        <taxon>Agaricomycotina</taxon>
        <taxon>Agaricomycetes</taxon>
        <taxon>Agaricomycetidae</taxon>
        <taxon>Agaricales</taxon>
        <taxon>Marasmiineae</taxon>
        <taxon>Marasmiaceae</taxon>
        <taxon>Moniliophthora</taxon>
    </lineage>
</organism>
<dbReference type="PANTHER" id="PTHR13393">
    <property type="entry name" value="SAM-DEPENDENT METHYLTRANSFERASE"/>
    <property type="match status" value="1"/>
</dbReference>
<comment type="caution">
    <text evidence="3">The sequence shown here is derived from an EMBL/GenBank/DDBJ whole genome shotgun (WGS) entry which is preliminary data.</text>
</comment>
<dbReference type="eggNOG" id="KOG2912">
    <property type="taxonomic scope" value="Eukaryota"/>
</dbReference>
<dbReference type="PANTHER" id="PTHR13393:SF0">
    <property type="entry name" value="RNA N6-ADENOSINE-METHYLTRANSFERASE METTL16"/>
    <property type="match status" value="1"/>
</dbReference>
<dbReference type="AlphaFoldDB" id="A0A0W0FP64"/>
<protein>
    <submittedName>
        <fullName evidence="3">Putative S-adenosyl-L-methionine dependent methyltransferase</fullName>
    </submittedName>
</protein>
<keyword evidence="1 3" id="KW-0489">Methyltransferase</keyword>
<dbReference type="Pfam" id="PF05971">
    <property type="entry name" value="Methyltransf_10"/>
    <property type="match status" value="1"/>
</dbReference>
<proteinExistence type="predicted"/>
<reference evidence="3 4" key="1">
    <citation type="submission" date="2015-12" db="EMBL/GenBank/DDBJ databases">
        <title>Draft genome sequence of Moniliophthora roreri, the causal agent of frosty pod rot of cacao.</title>
        <authorList>
            <person name="Aime M.C."/>
            <person name="Diaz-Valderrama J.R."/>
            <person name="Kijpornyongpan T."/>
            <person name="Phillips-Mora W."/>
        </authorList>
    </citation>
    <scope>NUCLEOTIDE SEQUENCE [LARGE SCALE GENOMIC DNA]</scope>
    <source>
        <strain evidence="3 4">MCA 2952</strain>
    </source>
</reference>
<evidence type="ECO:0000313" key="3">
    <source>
        <dbReference type="EMBL" id="KTB38053.1"/>
    </source>
</evidence>
<dbReference type="Gene3D" id="3.40.50.150">
    <property type="entry name" value="Vaccinia Virus protein VP39"/>
    <property type="match status" value="1"/>
</dbReference>
<dbReference type="InterPro" id="IPR010286">
    <property type="entry name" value="METTL16/RlmF"/>
</dbReference>
<accession>A0A0W0FP64</accession>
<gene>
    <name evidence="3" type="ORF">WG66_9368</name>
</gene>
<dbReference type="GO" id="GO:0070475">
    <property type="term" value="P:rRNA base methylation"/>
    <property type="evidence" value="ECO:0007669"/>
    <property type="project" value="TreeGrafter"/>
</dbReference>
<evidence type="ECO:0000313" key="4">
    <source>
        <dbReference type="Proteomes" id="UP000054988"/>
    </source>
</evidence>
<keyword evidence="2 3" id="KW-0808">Transferase</keyword>
<dbReference type="SUPFAM" id="SSF53335">
    <property type="entry name" value="S-adenosyl-L-methionine-dependent methyltransferases"/>
    <property type="match status" value="1"/>
</dbReference>
<dbReference type="InterPro" id="IPR029063">
    <property type="entry name" value="SAM-dependent_MTases_sf"/>
</dbReference>